<evidence type="ECO:0000313" key="2">
    <source>
        <dbReference type="EMBL" id="PSS00554.1"/>
    </source>
</evidence>
<keyword evidence="1" id="KW-0472">Membrane</keyword>
<keyword evidence="1" id="KW-0812">Transmembrane</keyword>
<organism evidence="2 3">
    <name type="scientific">Coniella lustricola</name>
    <dbReference type="NCBI Taxonomy" id="2025994"/>
    <lineage>
        <taxon>Eukaryota</taxon>
        <taxon>Fungi</taxon>
        <taxon>Dikarya</taxon>
        <taxon>Ascomycota</taxon>
        <taxon>Pezizomycotina</taxon>
        <taxon>Sordariomycetes</taxon>
        <taxon>Sordariomycetidae</taxon>
        <taxon>Diaporthales</taxon>
        <taxon>Schizoparmaceae</taxon>
        <taxon>Coniella</taxon>
    </lineage>
</organism>
<name>A0A2T3AJ93_9PEZI</name>
<reference evidence="2 3" key="1">
    <citation type="journal article" date="2018" name="Mycol. Prog.">
        <title>Coniella lustricola, a new species from submerged detritus.</title>
        <authorList>
            <person name="Raudabaugh D.B."/>
            <person name="Iturriaga T."/>
            <person name="Carver A."/>
            <person name="Mondo S."/>
            <person name="Pangilinan J."/>
            <person name="Lipzen A."/>
            <person name="He G."/>
            <person name="Amirebrahimi M."/>
            <person name="Grigoriev I.V."/>
            <person name="Miller A.N."/>
        </authorList>
    </citation>
    <scope>NUCLEOTIDE SEQUENCE [LARGE SCALE GENOMIC DNA]</scope>
    <source>
        <strain evidence="2 3">B22-T-1</strain>
    </source>
</reference>
<dbReference type="AlphaFoldDB" id="A0A2T3AJ93"/>
<sequence>MQEDTCGQVLCAMCYGNFITAMFMHLDGRRAWVLCLTGLLLFLFFSWAAWGWLARSVISFPLMLCLCSLIFLVVRLCVEASQDPTVVCAPFLWQWERVLPVMTDSDHSSCIAHRAVSNYPVLGTSMLLPSHLQLPARDKSKQRRQYLFWAGRIGWLPCLACSVLRLRIVSFFCWSLDCSG</sequence>
<keyword evidence="3" id="KW-1185">Reference proteome</keyword>
<dbReference type="EMBL" id="KZ678383">
    <property type="protein sequence ID" value="PSS00554.1"/>
    <property type="molecule type" value="Genomic_DNA"/>
</dbReference>
<feature type="transmembrane region" description="Helical" evidence="1">
    <location>
        <begin position="146"/>
        <end position="166"/>
    </location>
</feature>
<gene>
    <name evidence="2" type="ORF">BD289DRAFT_28822</name>
</gene>
<dbReference type="InParanoid" id="A0A2T3AJ93"/>
<proteinExistence type="predicted"/>
<evidence type="ECO:0000313" key="3">
    <source>
        <dbReference type="Proteomes" id="UP000241462"/>
    </source>
</evidence>
<protein>
    <submittedName>
        <fullName evidence="2">Uncharacterized protein</fullName>
    </submittedName>
</protein>
<evidence type="ECO:0000256" key="1">
    <source>
        <dbReference type="SAM" id="Phobius"/>
    </source>
</evidence>
<dbReference type="Proteomes" id="UP000241462">
    <property type="component" value="Unassembled WGS sequence"/>
</dbReference>
<feature type="transmembrane region" description="Helical" evidence="1">
    <location>
        <begin position="58"/>
        <end position="78"/>
    </location>
</feature>
<feature type="transmembrane region" description="Helical" evidence="1">
    <location>
        <begin position="31"/>
        <end position="52"/>
    </location>
</feature>
<keyword evidence="1" id="KW-1133">Transmembrane helix</keyword>
<accession>A0A2T3AJ93</accession>